<dbReference type="Gene3D" id="1.10.40.50">
    <property type="entry name" value="Probable gtpase engc, domain 3"/>
    <property type="match status" value="1"/>
</dbReference>
<comment type="cofactor">
    <cofactor evidence="10">
        <name>Zn(2+)</name>
        <dbReference type="ChEBI" id="CHEBI:29105"/>
    </cofactor>
    <text evidence="10">Binds 1 zinc ion per subunit.</text>
</comment>
<name>A0ABT2S7L3_9FIRM</name>
<comment type="subcellular location">
    <subcellularLocation>
        <location evidence="10">Cytoplasm</location>
    </subcellularLocation>
</comment>
<keyword evidence="3 10" id="KW-0479">Metal-binding</keyword>
<evidence type="ECO:0000256" key="8">
    <source>
        <dbReference type="ARBA" id="ARBA00022884"/>
    </source>
</evidence>
<organism evidence="13 14">
    <name type="scientific">Dorea ammoniilytica</name>
    <dbReference type="NCBI Taxonomy" id="2981788"/>
    <lineage>
        <taxon>Bacteria</taxon>
        <taxon>Bacillati</taxon>
        <taxon>Bacillota</taxon>
        <taxon>Clostridia</taxon>
        <taxon>Lachnospirales</taxon>
        <taxon>Lachnospiraceae</taxon>
        <taxon>Dorea</taxon>
    </lineage>
</organism>
<gene>
    <name evidence="10 13" type="primary">rsgA</name>
    <name evidence="13" type="ORF">OCV65_10065</name>
</gene>
<dbReference type="SUPFAM" id="SSF50249">
    <property type="entry name" value="Nucleic acid-binding proteins"/>
    <property type="match status" value="1"/>
</dbReference>
<dbReference type="Proteomes" id="UP001207605">
    <property type="component" value="Unassembled WGS sequence"/>
</dbReference>
<dbReference type="PANTHER" id="PTHR32120">
    <property type="entry name" value="SMALL RIBOSOMAL SUBUNIT BIOGENESIS GTPASE RSGA"/>
    <property type="match status" value="1"/>
</dbReference>
<comment type="subunit">
    <text evidence="10">Monomer. Associates with 30S ribosomal subunit, binds 16S rRNA.</text>
</comment>
<evidence type="ECO:0000259" key="11">
    <source>
        <dbReference type="PROSITE" id="PS50936"/>
    </source>
</evidence>
<keyword evidence="9 10" id="KW-0342">GTP-binding</keyword>
<feature type="binding site" evidence="10">
    <location>
        <begin position="199"/>
        <end position="207"/>
    </location>
    <ligand>
        <name>GTP</name>
        <dbReference type="ChEBI" id="CHEBI:37565"/>
    </ligand>
</feature>
<dbReference type="RefSeq" id="WP_262581908.1">
    <property type="nucleotide sequence ID" value="NZ_JAOQJV010000014.1"/>
</dbReference>
<evidence type="ECO:0000256" key="2">
    <source>
        <dbReference type="ARBA" id="ARBA00022517"/>
    </source>
</evidence>
<dbReference type="NCBIfam" id="TIGR00157">
    <property type="entry name" value="ribosome small subunit-dependent GTPase A"/>
    <property type="match status" value="1"/>
</dbReference>
<dbReference type="InterPro" id="IPR030378">
    <property type="entry name" value="G_CP_dom"/>
</dbReference>
<accession>A0ABT2S7L3</accession>
<keyword evidence="1 10" id="KW-0963">Cytoplasm</keyword>
<dbReference type="Gene3D" id="3.40.50.300">
    <property type="entry name" value="P-loop containing nucleotide triphosphate hydrolases"/>
    <property type="match status" value="1"/>
</dbReference>
<dbReference type="PROSITE" id="PS51721">
    <property type="entry name" value="G_CP"/>
    <property type="match status" value="1"/>
</dbReference>
<keyword evidence="4 10" id="KW-0699">rRNA-binding</keyword>
<evidence type="ECO:0000256" key="10">
    <source>
        <dbReference type="HAMAP-Rule" id="MF_01820"/>
    </source>
</evidence>
<keyword evidence="2 10" id="KW-0690">Ribosome biogenesis</keyword>
<feature type="domain" description="CP-type G" evidence="12">
    <location>
        <begin position="99"/>
        <end position="256"/>
    </location>
</feature>
<feature type="domain" description="EngC GTPase" evidence="11">
    <location>
        <begin position="108"/>
        <end position="254"/>
    </location>
</feature>
<dbReference type="CDD" id="cd01854">
    <property type="entry name" value="YjeQ_EngC"/>
    <property type="match status" value="1"/>
</dbReference>
<dbReference type="HAMAP" id="MF_01820">
    <property type="entry name" value="GTPase_RsgA"/>
    <property type="match status" value="1"/>
</dbReference>
<dbReference type="InterPro" id="IPR010914">
    <property type="entry name" value="RsgA_GTPase_dom"/>
</dbReference>
<dbReference type="InterPro" id="IPR004881">
    <property type="entry name" value="Ribosome_biogen_GTPase_RsgA"/>
</dbReference>
<dbReference type="EMBL" id="JAOQJV010000014">
    <property type="protein sequence ID" value="MCU6700571.1"/>
    <property type="molecule type" value="Genomic_DNA"/>
</dbReference>
<dbReference type="PROSITE" id="PS50936">
    <property type="entry name" value="ENGC_GTPASE"/>
    <property type="match status" value="1"/>
</dbReference>
<feature type="binding site" evidence="10">
    <location>
        <position position="284"/>
    </location>
    <ligand>
        <name>Zn(2+)</name>
        <dbReference type="ChEBI" id="CHEBI:29105"/>
    </ligand>
</feature>
<feature type="binding site" evidence="10">
    <location>
        <begin position="147"/>
        <end position="150"/>
    </location>
    <ligand>
        <name>GTP</name>
        <dbReference type="ChEBI" id="CHEBI:37565"/>
    </ligand>
</feature>
<evidence type="ECO:0000256" key="7">
    <source>
        <dbReference type="ARBA" id="ARBA00022833"/>
    </source>
</evidence>
<evidence type="ECO:0000256" key="5">
    <source>
        <dbReference type="ARBA" id="ARBA00022741"/>
    </source>
</evidence>
<evidence type="ECO:0000259" key="12">
    <source>
        <dbReference type="PROSITE" id="PS51721"/>
    </source>
</evidence>
<keyword evidence="14" id="KW-1185">Reference proteome</keyword>
<proteinExistence type="inferred from homology"/>
<evidence type="ECO:0000256" key="4">
    <source>
        <dbReference type="ARBA" id="ARBA00022730"/>
    </source>
</evidence>
<evidence type="ECO:0000256" key="1">
    <source>
        <dbReference type="ARBA" id="ARBA00022490"/>
    </source>
</evidence>
<feature type="binding site" evidence="10">
    <location>
        <position position="279"/>
    </location>
    <ligand>
        <name>Zn(2+)</name>
        <dbReference type="ChEBI" id="CHEBI:29105"/>
    </ligand>
</feature>
<evidence type="ECO:0000256" key="9">
    <source>
        <dbReference type="ARBA" id="ARBA00023134"/>
    </source>
</evidence>
<dbReference type="EC" id="3.6.1.-" evidence="10"/>
<dbReference type="Pfam" id="PF03193">
    <property type="entry name" value="RsgA_GTPase"/>
    <property type="match status" value="1"/>
</dbReference>
<dbReference type="SUPFAM" id="SSF52540">
    <property type="entry name" value="P-loop containing nucleoside triphosphate hydrolases"/>
    <property type="match status" value="1"/>
</dbReference>
<comment type="similarity">
    <text evidence="10">Belongs to the TRAFAC class YlqF/YawG GTPase family. RsgA subfamily.</text>
</comment>
<evidence type="ECO:0000313" key="14">
    <source>
        <dbReference type="Proteomes" id="UP001207605"/>
    </source>
</evidence>
<reference evidence="13 14" key="1">
    <citation type="journal article" date="2021" name="ISME Commun">
        <title>Automated analysis of genomic sequences facilitates high-throughput and comprehensive description of bacteria.</title>
        <authorList>
            <person name="Hitch T.C.A."/>
        </authorList>
    </citation>
    <scope>NUCLEOTIDE SEQUENCE [LARGE SCALE GENOMIC DNA]</scope>
    <source>
        <strain evidence="13 14">Sanger_02</strain>
    </source>
</reference>
<evidence type="ECO:0000256" key="3">
    <source>
        <dbReference type="ARBA" id="ARBA00022723"/>
    </source>
</evidence>
<dbReference type="InterPro" id="IPR012340">
    <property type="entry name" value="NA-bd_OB-fold"/>
</dbReference>
<evidence type="ECO:0000313" key="13">
    <source>
        <dbReference type="EMBL" id="MCU6700571.1"/>
    </source>
</evidence>
<keyword evidence="5 10" id="KW-0547">Nucleotide-binding</keyword>
<dbReference type="PANTHER" id="PTHR32120:SF10">
    <property type="entry name" value="SMALL RIBOSOMAL SUBUNIT BIOGENESIS GTPASE RSGA"/>
    <property type="match status" value="1"/>
</dbReference>
<protein>
    <recommendedName>
        <fullName evidence="10">Small ribosomal subunit biogenesis GTPase RsgA</fullName>
        <ecNumber evidence="10">3.6.1.-</ecNumber>
    </recommendedName>
</protein>
<comment type="function">
    <text evidence="10">One of several proteins that assist in the late maturation steps of the functional core of the 30S ribosomal subunit. Helps release RbfA from mature subunits. May play a role in the assembly of ribosomal proteins into the subunit. Circularly permuted GTPase that catalyzes slow GTP hydrolysis, GTPase activity is stimulated by the 30S ribosomal subunit.</text>
</comment>
<feature type="binding site" evidence="10">
    <location>
        <position position="286"/>
    </location>
    <ligand>
        <name>Zn(2+)</name>
        <dbReference type="ChEBI" id="CHEBI:29105"/>
    </ligand>
</feature>
<keyword evidence="8 10" id="KW-0694">RNA-binding</keyword>
<keyword evidence="6 10" id="KW-0378">Hydrolase</keyword>
<sequence>MGLEQWGASEQYYEIASVHPEYELGRVISQEKDLFRVVMDKEECLARVSGKFRYNVSAISEFPSVGDFVLVEYSFKGDVAVIHKVLPRKSVFIRKAAGKNCMEQVVAANIDTVFLCMALNRDFNIRRLERYLSIAWDSGAVPVIILTKVDLCDDLEAKRFEIEKVAVGVPVMETSGLTGDGLQQIKPYLQETKTVAFIGSSGVGKSTLINRLLGEECLKTNTLRKDDKGRHTTTHRELFLLPNKGMVIDTPGMRELGMWNAGEGIEHTFSDIEKLAEKCRFHNCTHTSEPGCAVRAAMEEGIIDEERLKSYKKLKAENLYMEEAESYMLAKKKKFKEIAKYNKNNLKR</sequence>
<evidence type="ECO:0000256" key="6">
    <source>
        <dbReference type="ARBA" id="ARBA00022801"/>
    </source>
</evidence>
<keyword evidence="7 10" id="KW-0862">Zinc</keyword>
<dbReference type="InterPro" id="IPR027417">
    <property type="entry name" value="P-loop_NTPase"/>
</dbReference>
<feature type="binding site" evidence="10">
    <location>
        <position position="292"/>
    </location>
    <ligand>
        <name>Zn(2+)</name>
        <dbReference type="ChEBI" id="CHEBI:29105"/>
    </ligand>
</feature>
<comment type="caution">
    <text evidence="13">The sequence shown here is derived from an EMBL/GenBank/DDBJ whole genome shotgun (WGS) entry which is preliminary data.</text>
</comment>